<dbReference type="PROSITE" id="PS50011">
    <property type="entry name" value="PROTEIN_KINASE_DOM"/>
    <property type="match status" value="1"/>
</dbReference>
<keyword evidence="6" id="KW-0067">ATP-binding</keyword>
<reference evidence="8 9" key="1">
    <citation type="submission" date="2017-04" db="EMBL/GenBank/DDBJ databases">
        <authorList>
            <person name="Afonso C.L."/>
            <person name="Miller P.J."/>
            <person name="Scott M.A."/>
            <person name="Spackman E."/>
            <person name="Goraichik I."/>
            <person name="Dimitrov K.M."/>
            <person name="Suarez D.L."/>
            <person name="Swayne D.E."/>
        </authorList>
    </citation>
    <scope>NUCLEOTIDE SEQUENCE [LARGE SCALE GENOMIC DNA]</scope>
    <source>
        <strain evidence="8 9">DSM 43828</strain>
    </source>
</reference>
<dbReference type="AlphaFoldDB" id="A0A1W2EDP6"/>
<dbReference type="EMBL" id="FWXV01000003">
    <property type="protein sequence ID" value="SMD07841.1"/>
    <property type="molecule type" value="Genomic_DNA"/>
</dbReference>
<evidence type="ECO:0000313" key="9">
    <source>
        <dbReference type="Proteomes" id="UP000192674"/>
    </source>
</evidence>
<keyword evidence="2 8" id="KW-0723">Serine/threonine-protein kinase</keyword>
<dbReference type="InterPro" id="IPR011009">
    <property type="entry name" value="Kinase-like_dom_sf"/>
</dbReference>
<keyword evidence="9" id="KW-1185">Reference proteome</keyword>
<sequence length="267" mass="29214">MALLQEGKEVPGYRVERYLGEGAFAEVYRVKHPHLGRQAMKVFKTQGPQAEAALLTRLTHPNVVRVYEAGTLQTTAGTRSFLTMEYVPGGTLHRNWANPRPVPLPKSQTVRTVREVAQGLAAAHQERPPILHLDITPQNILIDQAGRARLSDFGLAKVANPDPCKPRGSVTLAFSPPESLLGAQAESCASDVWALGAVAYLLLTDTYPYPDGVSRRTTPPRPSALNFEVDRALDEIVLDALAPNPTRRTPNAMVLARQLVEYEGAVR</sequence>
<keyword evidence="3" id="KW-0808">Transferase</keyword>
<evidence type="ECO:0000256" key="3">
    <source>
        <dbReference type="ARBA" id="ARBA00022679"/>
    </source>
</evidence>
<organism evidence="8 9">
    <name type="scientific">Kibdelosporangium aridum</name>
    <dbReference type="NCBI Taxonomy" id="2030"/>
    <lineage>
        <taxon>Bacteria</taxon>
        <taxon>Bacillati</taxon>
        <taxon>Actinomycetota</taxon>
        <taxon>Actinomycetes</taxon>
        <taxon>Pseudonocardiales</taxon>
        <taxon>Pseudonocardiaceae</taxon>
        <taxon>Kibdelosporangium</taxon>
    </lineage>
</organism>
<dbReference type="InterPro" id="IPR008266">
    <property type="entry name" value="Tyr_kinase_AS"/>
</dbReference>
<feature type="domain" description="Protein kinase" evidence="7">
    <location>
        <begin position="13"/>
        <end position="260"/>
    </location>
</feature>
<dbReference type="InterPro" id="IPR000719">
    <property type="entry name" value="Prot_kinase_dom"/>
</dbReference>
<dbReference type="OrthoDB" id="9762169at2"/>
<dbReference type="Gene3D" id="1.10.510.10">
    <property type="entry name" value="Transferase(Phosphotransferase) domain 1"/>
    <property type="match status" value="1"/>
</dbReference>
<dbReference type="SUPFAM" id="SSF56112">
    <property type="entry name" value="Protein kinase-like (PK-like)"/>
    <property type="match status" value="1"/>
</dbReference>
<protein>
    <recommendedName>
        <fullName evidence="1">non-specific serine/threonine protein kinase</fullName>
        <ecNumber evidence="1">2.7.11.1</ecNumber>
    </recommendedName>
</protein>
<evidence type="ECO:0000256" key="5">
    <source>
        <dbReference type="ARBA" id="ARBA00022777"/>
    </source>
</evidence>
<keyword evidence="4" id="KW-0547">Nucleotide-binding</keyword>
<gene>
    <name evidence="8" type="ORF">SAMN05661093_04244</name>
</gene>
<proteinExistence type="predicted"/>
<dbReference type="Proteomes" id="UP000192674">
    <property type="component" value="Unassembled WGS sequence"/>
</dbReference>
<dbReference type="PANTHER" id="PTHR43289:SF6">
    <property type="entry name" value="SERINE_THREONINE-PROTEIN KINASE NEKL-3"/>
    <property type="match status" value="1"/>
</dbReference>
<keyword evidence="5 8" id="KW-0418">Kinase</keyword>
<accession>A0A1W2EDP6</accession>
<evidence type="ECO:0000256" key="1">
    <source>
        <dbReference type="ARBA" id="ARBA00012513"/>
    </source>
</evidence>
<dbReference type="RefSeq" id="WP_084428570.1">
    <property type="nucleotide sequence ID" value="NZ_FWXV01000003.1"/>
</dbReference>
<name>A0A1W2EDP6_KIBAR</name>
<evidence type="ECO:0000256" key="2">
    <source>
        <dbReference type="ARBA" id="ARBA00022527"/>
    </source>
</evidence>
<evidence type="ECO:0000256" key="6">
    <source>
        <dbReference type="ARBA" id="ARBA00022840"/>
    </source>
</evidence>
<evidence type="ECO:0000256" key="4">
    <source>
        <dbReference type="ARBA" id="ARBA00022741"/>
    </source>
</evidence>
<dbReference type="EC" id="2.7.11.1" evidence="1"/>
<dbReference type="PANTHER" id="PTHR43289">
    <property type="entry name" value="MITOGEN-ACTIVATED PROTEIN KINASE KINASE KINASE 20-RELATED"/>
    <property type="match status" value="1"/>
</dbReference>
<evidence type="ECO:0000259" key="7">
    <source>
        <dbReference type="PROSITE" id="PS50011"/>
    </source>
</evidence>
<dbReference type="Pfam" id="PF00069">
    <property type="entry name" value="Pkinase"/>
    <property type="match status" value="1"/>
</dbReference>
<dbReference type="GO" id="GO:0004674">
    <property type="term" value="F:protein serine/threonine kinase activity"/>
    <property type="evidence" value="ECO:0007669"/>
    <property type="project" value="UniProtKB-KW"/>
</dbReference>
<dbReference type="GO" id="GO:0005524">
    <property type="term" value="F:ATP binding"/>
    <property type="evidence" value="ECO:0007669"/>
    <property type="project" value="UniProtKB-KW"/>
</dbReference>
<evidence type="ECO:0000313" key="8">
    <source>
        <dbReference type="EMBL" id="SMD07841.1"/>
    </source>
</evidence>
<dbReference type="CDD" id="cd14014">
    <property type="entry name" value="STKc_PknB_like"/>
    <property type="match status" value="1"/>
</dbReference>
<dbReference type="PROSITE" id="PS00109">
    <property type="entry name" value="PROTEIN_KINASE_TYR"/>
    <property type="match status" value="1"/>
</dbReference>